<dbReference type="EMBL" id="JAEPRB010000001">
    <property type="protein sequence ID" value="KAG2228323.1"/>
    <property type="molecule type" value="Genomic_DNA"/>
</dbReference>
<dbReference type="OrthoDB" id="9970274at2759"/>
<dbReference type="Pfam" id="PF14299">
    <property type="entry name" value="PP2"/>
    <property type="match status" value="1"/>
</dbReference>
<evidence type="ECO:0000313" key="2">
    <source>
        <dbReference type="EMBL" id="KAG2228323.1"/>
    </source>
</evidence>
<dbReference type="InterPro" id="IPR036047">
    <property type="entry name" value="F-box-like_dom_sf"/>
</dbReference>
<name>A0A8H7VTL3_9FUNG</name>
<protein>
    <recommendedName>
        <fullName evidence="1">F-box domain-containing protein</fullName>
    </recommendedName>
</protein>
<sequence length="314" mass="36381">METLAKFQGLSTLNKNNDNANKSKFEDTPQEILYLILTWVTGTDIENISKCSRTLQSIIRDEYLWSVMSKTRFPRLYEEAILEINDQDDNNNVFQKNPISWRDIYMSKDDSQLSAAQHMVIIHNTLPYWEIISTTESIYGAKAKLNSVCWFDVRGIMEGVPQGKYRIQWRMRLSRLATRDETFQFKASIVPKTKPLLSLPLVERNEQELYSKEYAIELLSYTTPSGFYYRGDVVNNRWILLTIPGEIEIKDAFSDIRVTHEGHTNYWKSGIELDWVRLQPSSEVLDEGLLVEDVDIRPRNHGADSLSSSPSSHE</sequence>
<dbReference type="AlphaFoldDB" id="A0A8H7VTL3"/>
<keyword evidence="3" id="KW-1185">Reference proteome</keyword>
<dbReference type="Gene3D" id="1.20.1280.50">
    <property type="match status" value="1"/>
</dbReference>
<dbReference type="InterPro" id="IPR025886">
    <property type="entry name" value="PP2-like"/>
</dbReference>
<dbReference type="InterPro" id="IPR001810">
    <property type="entry name" value="F-box_dom"/>
</dbReference>
<accession>A0A8H7VTL3</accession>
<dbReference type="PANTHER" id="PTHR31960">
    <property type="entry name" value="F-BOX PROTEIN PP2-A15"/>
    <property type="match status" value="1"/>
</dbReference>
<evidence type="ECO:0000259" key="1">
    <source>
        <dbReference type="PROSITE" id="PS50181"/>
    </source>
</evidence>
<comment type="caution">
    <text evidence="2">The sequence shown here is derived from an EMBL/GenBank/DDBJ whole genome shotgun (WGS) entry which is preliminary data.</text>
</comment>
<dbReference type="Pfam" id="PF00646">
    <property type="entry name" value="F-box"/>
    <property type="match status" value="1"/>
</dbReference>
<organism evidence="2 3">
    <name type="scientific">Circinella minor</name>
    <dbReference type="NCBI Taxonomy" id="1195481"/>
    <lineage>
        <taxon>Eukaryota</taxon>
        <taxon>Fungi</taxon>
        <taxon>Fungi incertae sedis</taxon>
        <taxon>Mucoromycota</taxon>
        <taxon>Mucoromycotina</taxon>
        <taxon>Mucoromycetes</taxon>
        <taxon>Mucorales</taxon>
        <taxon>Lichtheimiaceae</taxon>
        <taxon>Circinella</taxon>
    </lineage>
</organism>
<dbReference type="PANTHER" id="PTHR31960:SF26">
    <property type="entry name" value="F-BOX DOMAIN CONTAINING PROTEIN"/>
    <property type="match status" value="1"/>
</dbReference>
<proteinExistence type="predicted"/>
<feature type="domain" description="F-box" evidence="1">
    <location>
        <begin position="22"/>
        <end position="68"/>
    </location>
</feature>
<dbReference type="PROSITE" id="PS50181">
    <property type="entry name" value="FBOX"/>
    <property type="match status" value="1"/>
</dbReference>
<gene>
    <name evidence="2" type="ORF">INT45_011115</name>
</gene>
<evidence type="ECO:0000313" key="3">
    <source>
        <dbReference type="Proteomes" id="UP000646827"/>
    </source>
</evidence>
<reference evidence="2 3" key="1">
    <citation type="submission" date="2020-12" db="EMBL/GenBank/DDBJ databases">
        <title>Metabolic potential, ecology and presence of endohyphal bacteria is reflected in genomic diversity of Mucoromycotina.</title>
        <authorList>
            <person name="Muszewska A."/>
            <person name="Okrasinska A."/>
            <person name="Steczkiewicz K."/>
            <person name="Drgas O."/>
            <person name="Orlowska M."/>
            <person name="Perlinska-Lenart U."/>
            <person name="Aleksandrzak-Piekarczyk T."/>
            <person name="Szatraj K."/>
            <person name="Zielenkiewicz U."/>
            <person name="Pilsyk S."/>
            <person name="Malc E."/>
            <person name="Mieczkowski P."/>
            <person name="Kruszewska J.S."/>
            <person name="Biernat P."/>
            <person name="Pawlowska J."/>
        </authorList>
    </citation>
    <scope>NUCLEOTIDE SEQUENCE [LARGE SCALE GENOMIC DNA]</scope>
    <source>
        <strain evidence="2 3">CBS 142.35</strain>
    </source>
</reference>
<dbReference type="SUPFAM" id="SSF81383">
    <property type="entry name" value="F-box domain"/>
    <property type="match status" value="1"/>
</dbReference>
<dbReference type="Proteomes" id="UP000646827">
    <property type="component" value="Unassembled WGS sequence"/>
</dbReference>